<name>A0A8H7PQE8_MORIS</name>
<dbReference type="GO" id="GO:0016651">
    <property type="term" value="F:oxidoreductase activity, acting on NAD(P)H"/>
    <property type="evidence" value="ECO:0007669"/>
    <property type="project" value="InterPro"/>
</dbReference>
<dbReference type="Pfam" id="PF08240">
    <property type="entry name" value="ADH_N"/>
    <property type="match status" value="1"/>
</dbReference>
<gene>
    <name evidence="2" type="ORF">INT43_003434</name>
</gene>
<dbReference type="InterPro" id="IPR013154">
    <property type="entry name" value="ADH-like_N"/>
</dbReference>
<evidence type="ECO:0000313" key="3">
    <source>
        <dbReference type="Proteomes" id="UP000654370"/>
    </source>
</evidence>
<keyword evidence="3" id="KW-1185">Reference proteome</keyword>
<dbReference type="InterPro" id="IPR047122">
    <property type="entry name" value="Trans-enoyl_RdTase-like"/>
</dbReference>
<dbReference type="InterPro" id="IPR020843">
    <property type="entry name" value="ER"/>
</dbReference>
<dbReference type="SMART" id="SM00829">
    <property type="entry name" value="PKS_ER"/>
    <property type="match status" value="1"/>
</dbReference>
<proteinExistence type="predicted"/>
<feature type="domain" description="Enoyl reductase (ER)" evidence="1">
    <location>
        <begin position="14"/>
        <end position="344"/>
    </location>
</feature>
<dbReference type="AlphaFoldDB" id="A0A8H7PQE8"/>
<dbReference type="PANTHER" id="PTHR45348">
    <property type="entry name" value="HYPOTHETICAL OXIDOREDUCTASE (EUROFUNG)"/>
    <property type="match status" value="1"/>
</dbReference>
<dbReference type="InterPro" id="IPR011032">
    <property type="entry name" value="GroES-like_sf"/>
</dbReference>
<organism evidence="2 3">
    <name type="scientific">Mortierella isabellina</name>
    <name type="common">Filamentous fungus</name>
    <name type="synonym">Umbelopsis isabellina</name>
    <dbReference type="NCBI Taxonomy" id="91625"/>
    <lineage>
        <taxon>Eukaryota</taxon>
        <taxon>Fungi</taxon>
        <taxon>Fungi incertae sedis</taxon>
        <taxon>Mucoromycota</taxon>
        <taxon>Mucoromycotina</taxon>
        <taxon>Umbelopsidomycetes</taxon>
        <taxon>Umbelopsidales</taxon>
        <taxon>Umbelopsidaceae</taxon>
        <taxon>Umbelopsis</taxon>
    </lineage>
</organism>
<evidence type="ECO:0000259" key="1">
    <source>
        <dbReference type="SMART" id="SM00829"/>
    </source>
</evidence>
<dbReference type="InterPro" id="IPR036291">
    <property type="entry name" value="NAD(P)-bd_dom_sf"/>
</dbReference>
<dbReference type="Gene3D" id="3.40.50.720">
    <property type="entry name" value="NAD(P)-binding Rossmann-like Domain"/>
    <property type="match status" value="1"/>
</dbReference>
<evidence type="ECO:0000313" key="2">
    <source>
        <dbReference type="EMBL" id="KAG2178181.1"/>
    </source>
</evidence>
<dbReference type="Proteomes" id="UP000654370">
    <property type="component" value="Unassembled WGS sequence"/>
</dbReference>
<dbReference type="SUPFAM" id="SSF51735">
    <property type="entry name" value="NAD(P)-binding Rossmann-fold domains"/>
    <property type="match status" value="1"/>
</dbReference>
<comment type="caution">
    <text evidence="2">The sequence shown here is derived from an EMBL/GenBank/DDBJ whole genome shotgun (WGS) entry which is preliminary data.</text>
</comment>
<dbReference type="CDD" id="cd08249">
    <property type="entry name" value="enoyl_reductase_like"/>
    <property type="match status" value="1"/>
</dbReference>
<sequence>MAQKNTAAWTTEVQANPLQVKESPYPSVGANELLVKNHAVAINPLEVALQDHGQHMFQWIKYPFIYGSDIAGEVVEVGSGVNGFKVGDRILALADASDPDCNNAAHAGFQTYTVVRADLATSIPSNMAYEKAAVLPLGLATAASGLFPKDFLGLQLPTVPAQPSTGKTLIVWGGSTSVGSNAIQLAVSAGYEVFTTCSSKNFDYVKNLGASQAFDYNDENVAEKLIEALKHKDVAGALAIGAGSLDNCSKILSKTKGSKFIADVNPRSPPVPEELGVTSKFVWGSDLKKCEVGPAVFGDYLTKALESGNFVAAPEPDVIGHGLEQLQKGIDTLRNGVSAKKIVITL</sequence>
<dbReference type="EMBL" id="JAEPQZ010000008">
    <property type="protein sequence ID" value="KAG2178181.1"/>
    <property type="molecule type" value="Genomic_DNA"/>
</dbReference>
<dbReference type="OrthoDB" id="9992527at2759"/>
<protein>
    <recommendedName>
        <fullName evidence="1">Enoyl reductase (ER) domain-containing protein</fullName>
    </recommendedName>
</protein>
<dbReference type="SUPFAM" id="SSF50129">
    <property type="entry name" value="GroES-like"/>
    <property type="match status" value="1"/>
</dbReference>
<accession>A0A8H7PQE8</accession>
<dbReference type="Gene3D" id="3.90.180.10">
    <property type="entry name" value="Medium-chain alcohol dehydrogenases, catalytic domain"/>
    <property type="match status" value="1"/>
</dbReference>
<dbReference type="PANTHER" id="PTHR45348:SF2">
    <property type="entry name" value="ZINC-TYPE ALCOHOL DEHYDROGENASE-LIKE PROTEIN C2E1P3.01"/>
    <property type="match status" value="1"/>
</dbReference>
<reference evidence="2" key="1">
    <citation type="submission" date="2020-12" db="EMBL/GenBank/DDBJ databases">
        <title>Metabolic potential, ecology and presence of endohyphal bacteria is reflected in genomic diversity of Mucoromycotina.</title>
        <authorList>
            <person name="Muszewska A."/>
            <person name="Okrasinska A."/>
            <person name="Steczkiewicz K."/>
            <person name="Drgas O."/>
            <person name="Orlowska M."/>
            <person name="Perlinska-Lenart U."/>
            <person name="Aleksandrzak-Piekarczyk T."/>
            <person name="Szatraj K."/>
            <person name="Zielenkiewicz U."/>
            <person name="Pilsyk S."/>
            <person name="Malc E."/>
            <person name="Mieczkowski P."/>
            <person name="Kruszewska J.S."/>
            <person name="Biernat P."/>
            <person name="Pawlowska J."/>
        </authorList>
    </citation>
    <scope>NUCLEOTIDE SEQUENCE</scope>
    <source>
        <strain evidence="2">WA0000067209</strain>
    </source>
</reference>